<feature type="modified residue" description="4-aspartylphosphate" evidence="14">
    <location>
        <position position="736"/>
    </location>
</feature>
<dbReference type="SUPFAM" id="SSF55874">
    <property type="entry name" value="ATPase domain of HSP90 chaperone/DNA topoisomerase II/histidine kinase"/>
    <property type="match status" value="1"/>
</dbReference>
<dbReference type="PRINTS" id="PR00344">
    <property type="entry name" value="BCTRLSENSOR"/>
</dbReference>
<dbReference type="FunFam" id="3.30.565.10:FF:000010">
    <property type="entry name" value="Sensor histidine kinase RcsC"/>
    <property type="match status" value="1"/>
</dbReference>
<dbReference type="Gene3D" id="3.30.450.20">
    <property type="entry name" value="PAS domain"/>
    <property type="match status" value="1"/>
</dbReference>
<evidence type="ECO:0000256" key="1">
    <source>
        <dbReference type="ARBA" id="ARBA00000085"/>
    </source>
</evidence>
<feature type="coiled-coil region" evidence="15">
    <location>
        <begin position="394"/>
        <end position="435"/>
    </location>
</feature>
<feature type="domain" description="HAMP" evidence="19">
    <location>
        <begin position="381"/>
        <end position="402"/>
    </location>
</feature>
<dbReference type="AlphaFoldDB" id="A0AAP5I0R0"/>
<dbReference type="InterPro" id="IPR036890">
    <property type="entry name" value="HATPase_C_sf"/>
</dbReference>
<evidence type="ECO:0000256" key="15">
    <source>
        <dbReference type="SAM" id="Coils"/>
    </source>
</evidence>
<dbReference type="InterPro" id="IPR003661">
    <property type="entry name" value="HisK_dim/P_dom"/>
</dbReference>
<evidence type="ECO:0000259" key="17">
    <source>
        <dbReference type="PROSITE" id="PS50109"/>
    </source>
</evidence>
<evidence type="ECO:0000256" key="16">
    <source>
        <dbReference type="SAM" id="Phobius"/>
    </source>
</evidence>
<keyword evidence="8" id="KW-0418">Kinase</keyword>
<evidence type="ECO:0000313" key="21">
    <source>
        <dbReference type="Proteomes" id="UP000667802"/>
    </source>
</evidence>
<evidence type="ECO:0000256" key="7">
    <source>
        <dbReference type="ARBA" id="ARBA00022741"/>
    </source>
</evidence>
<dbReference type="GO" id="GO:0000155">
    <property type="term" value="F:phosphorelay sensor kinase activity"/>
    <property type="evidence" value="ECO:0007669"/>
    <property type="project" value="InterPro"/>
</dbReference>
<dbReference type="PROSITE" id="PS50109">
    <property type="entry name" value="HIS_KIN"/>
    <property type="match status" value="1"/>
</dbReference>
<feature type="domain" description="Response regulatory" evidence="18">
    <location>
        <begin position="687"/>
        <end position="803"/>
    </location>
</feature>
<dbReference type="CDD" id="cd17546">
    <property type="entry name" value="REC_hyHK_CKI1_RcsC-like"/>
    <property type="match status" value="1"/>
</dbReference>
<dbReference type="CDD" id="cd18774">
    <property type="entry name" value="PDC2_HK_sensor"/>
    <property type="match status" value="1"/>
</dbReference>
<comment type="caution">
    <text evidence="20">The sequence shown here is derived from an EMBL/GenBank/DDBJ whole genome shotgun (WGS) entry which is preliminary data.</text>
</comment>
<keyword evidence="9 20" id="KW-0067">ATP-binding</keyword>
<name>A0AAP5I0R0_9CYAN</name>
<proteinExistence type="inferred from homology"/>
<dbReference type="InterPro" id="IPR004358">
    <property type="entry name" value="Sig_transdc_His_kin-like_C"/>
</dbReference>
<evidence type="ECO:0000259" key="18">
    <source>
        <dbReference type="PROSITE" id="PS50110"/>
    </source>
</evidence>
<dbReference type="InterPro" id="IPR036097">
    <property type="entry name" value="HisK_dim/P_sf"/>
</dbReference>
<dbReference type="InterPro" id="IPR005467">
    <property type="entry name" value="His_kinase_dom"/>
</dbReference>
<evidence type="ECO:0000256" key="5">
    <source>
        <dbReference type="ARBA" id="ARBA00022553"/>
    </source>
</evidence>
<dbReference type="CDD" id="cd06225">
    <property type="entry name" value="HAMP"/>
    <property type="match status" value="1"/>
</dbReference>
<evidence type="ECO:0000256" key="3">
    <source>
        <dbReference type="ARBA" id="ARBA00006402"/>
    </source>
</evidence>
<evidence type="ECO:0000256" key="8">
    <source>
        <dbReference type="ARBA" id="ARBA00022777"/>
    </source>
</evidence>
<keyword evidence="12" id="KW-0131">Cell cycle</keyword>
<dbReference type="Gene3D" id="3.30.565.10">
    <property type="entry name" value="Histidine kinase-like ATPase, C-terminal domain"/>
    <property type="match status" value="1"/>
</dbReference>
<evidence type="ECO:0000256" key="10">
    <source>
        <dbReference type="ARBA" id="ARBA00023012"/>
    </source>
</evidence>
<keyword evidence="6" id="KW-0808">Transferase</keyword>
<keyword evidence="16" id="KW-0812">Transmembrane</keyword>
<dbReference type="FunFam" id="1.10.287.130:FF:000038">
    <property type="entry name" value="Sensory transduction histidine kinase"/>
    <property type="match status" value="1"/>
</dbReference>
<dbReference type="CDD" id="cd00082">
    <property type="entry name" value="HisKA"/>
    <property type="match status" value="1"/>
</dbReference>
<dbReference type="SMART" id="SM00387">
    <property type="entry name" value="HATPase_c"/>
    <property type="match status" value="1"/>
</dbReference>
<dbReference type="Gene3D" id="3.40.50.2300">
    <property type="match status" value="1"/>
</dbReference>
<dbReference type="GO" id="GO:0005886">
    <property type="term" value="C:plasma membrane"/>
    <property type="evidence" value="ECO:0007669"/>
    <property type="project" value="TreeGrafter"/>
</dbReference>
<keyword evidence="21" id="KW-1185">Reference proteome</keyword>
<dbReference type="PANTHER" id="PTHR43047:SF63">
    <property type="entry name" value="HISTIDINE KINASE"/>
    <property type="match status" value="1"/>
</dbReference>
<evidence type="ECO:0000256" key="12">
    <source>
        <dbReference type="ARBA" id="ARBA00023306"/>
    </source>
</evidence>
<dbReference type="Proteomes" id="UP000667802">
    <property type="component" value="Unassembled WGS sequence"/>
</dbReference>
<comment type="subcellular location">
    <subcellularLocation>
        <location evidence="2">Membrane</location>
    </subcellularLocation>
</comment>
<evidence type="ECO:0000256" key="9">
    <source>
        <dbReference type="ARBA" id="ARBA00022840"/>
    </source>
</evidence>
<dbReference type="Gene3D" id="1.10.287.130">
    <property type="match status" value="1"/>
</dbReference>
<comment type="catalytic activity">
    <reaction evidence="1">
        <text>ATP + protein L-histidine = ADP + protein N-phospho-L-histidine.</text>
        <dbReference type="EC" id="2.7.13.3"/>
    </reaction>
</comment>
<keyword evidence="7" id="KW-0547">Nucleotide-binding</keyword>
<evidence type="ECO:0000256" key="14">
    <source>
        <dbReference type="PROSITE-ProRule" id="PRU00169"/>
    </source>
</evidence>
<evidence type="ECO:0000256" key="2">
    <source>
        <dbReference type="ARBA" id="ARBA00004370"/>
    </source>
</evidence>
<keyword evidence="16" id="KW-1133">Transmembrane helix</keyword>
<dbReference type="SUPFAM" id="SSF52172">
    <property type="entry name" value="CheY-like"/>
    <property type="match status" value="1"/>
</dbReference>
<dbReference type="InterPro" id="IPR011006">
    <property type="entry name" value="CheY-like_superfamily"/>
</dbReference>
<sequence>MEVQKKLIHNSIGSRLFFYVLSGALVGLGSMSYFFYQALESRAKNEIKGNLSTQVKSVEGSLARVEQSMRNLSAAVKTMQHQGIKDPQAYKQLVFDVFQERSPLTTGLGIGQTPYKLVPDTQWYWPYFYIDQKSPGQIGEILPPPYSHIRYAELFKEDNYEKQTYYQTVVKARKDIWYEPYKWYGLTLTTYTGPIITDNNNLIGVTGLDINVTAIGEKVKVPVTKGGGYFVIISEHGNLLAYPPAPEKAKSLATYKDIPELRDIWQQIETNDDGFIQAKGKYWVFQRVKGPNWLMLAVVPQSVVVVPVLSIAVGGALGAGMVLALVVTLFIRQLNKRLQPILEECQKLAEADAQRALRLGQDATAVNNNYKFENFESQNADEIEILSQSFNQMAAQLKESFEDLELRVEERTIELKEAKELADSANRAKSEFLANMSHELRTPLNGILGYAQILQSSKNMSEKQHKGINIINQCASHLLTLINDILDLSKIEAQKMELYPTSFHFPSFLQAVSEICRIKAEQKGIIFVYQPDELLPTGVQVDEKRLRQVLINLLGNAIKFTEKGSVKFIVKVLEIKNSYSGEPSTYHLRFIIEDTGVGMTSEQIKKIFLPFEQVGNVKKQSEGTGLGLAISQKIVEMMGSTIEVKSQPEKGSIFWFDIKISELIEWVDKSKISQHGKIVSFKGEKRKILVVDDRWENRSVLVNLLEPLGFEIAEAEDGQEALLKIAESIPDLIITDINMPGMNGLEMIQSLRNSSDWSHLKIIVSSASVFDSDKQKSLDAGGDDFLPKPVQAPELFEKLQIHLALEWVYEDTITSLPVAKETVIPPLEVLEQLYELALKGRIKSIQSELSKLEQEDIKFKPFIQEIQDLAQNFQIEKIQNLMQKYIKSL</sequence>
<dbReference type="Pfam" id="PF02518">
    <property type="entry name" value="HATPase_c"/>
    <property type="match status" value="1"/>
</dbReference>
<evidence type="ECO:0000313" key="20">
    <source>
        <dbReference type="EMBL" id="MDR9893063.1"/>
    </source>
</evidence>
<dbReference type="Gene3D" id="6.10.340.10">
    <property type="match status" value="1"/>
</dbReference>
<dbReference type="PROSITE" id="PS50110">
    <property type="entry name" value="RESPONSE_REGULATORY"/>
    <property type="match status" value="1"/>
</dbReference>
<dbReference type="InterPro" id="IPR003660">
    <property type="entry name" value="HAMP_dom"/>
</dbReference>
<dbReference type="InterPro" id="IPR001789">
    <property type="entry name" value="Sig_transdc_resp-reg_receiver"/>
</dbReference>
<evidence type="ECO:0000256" key="4">
    <source>
        <dbReference type="ARBA" id="ARBA00012438"/>
    </source>
</evidence>
<dbReference type="InterPro" id="IPR003594">
    <property type="entry name" value="HATPase_dom"/>
</dbReference>
<keyword evidence="10" id="KW-0902">Two-component regulatory system</keyword>
<keyword evidence="5 14" id="KW-0597">Phosphoprotein</keyword>
<dbReference type="SMART" id="SM00388">
    <property type="entry name" value="HisKA"/>
    <property type="match status" value="1"/>
</dbReference>
<dbReference type="EC" id="2.7.13.3" evidence="4"/>
<evidence type="ECO:0000259" key="19">
    <source>
        <dbReference type="PROSITE" id="PS50885"/>
    </source>
</evidence>
<dbReference type="EMBL" id="JAALHA020000001">
    <property type="protein sequence ID" value="MDR9893063.1"/>
    <property type="molecule type" value="Genomic_DNA"/>
</dbReference>
<dbReference type="PANTHER" id="PTHR43047">
    <property type="entry name" value="TWO-COMPONENT HISTIDINE PROTEIN KINASE"/>
    <property type="match status" value="1"/>
</dbReference>
<feature type="domain" description="Histidine kinase" evidence="17">
    <location>
        <begin position="435"/>
        <end position="662"/>
    </location>
</feature>
<evidence type="ECO:0000256" key="13">
    <source>
        <dbReference type="ARBA" id="ARBA00074306"/>
    </source>
</evidence>
<dbReference type="Pfam" id="PF00072">
    <property type="entry name" value="Response_reg"/>
    <property type="match status" value="1"/>
</dbReference>
<dbReference type="SMART" id="SM00448">
    <property type="entry name" value="REC"/>
    <property type="match status" value="1"/>
</dbReference>
<accession>A0AAP5I0R0</accession>
<evidence type="ECO:0000256" key="11">
    <source>
        <dbReference type="ARBA" id="ARBA00023136"/>
    </source>
</evidence>
<dbReference type="SUPFAM" id="SSF47384">
    <property type="entry name" value="Homodimeric domain of signal transducing histidine kinase"/>
    <property type="match status" value="1"/>
</dbReference>
<gene>
    <name evidence="20" type="ORF">G7B40_000485</name>
</gene>
<feature type="transmembrane region" description="Helical" evidence="16">
    <location>
        <begin position="16"/>
        <end position="36"/>
    </location>
</feature>
<dbReference type="Pfam" id="PF22673">
    <property type="entry name" value="MCP-like_PDC_1"/>
    <property type="match status" value="1"/>
</dbReference>
<dbReference type="GO" id="GO:0009927">
    <property type="term" value="F:histidine phosphotransfer kinase activity"/>
    <property type="evidence" value="ECO:0007669"/>
    <property type="project" value="TreeGrafter"/>
</dbReference>
<dbReference type="RefSeq" id="WP_208342766.1">
    <property type="nucleotide sequence ID" value="NZ_CAWQFN010000186.1"/>
</dbReference>
<dbReference type="GO" id="GO:0005524">
    <property type="term" value="F:ATP binding"/>
    <property type="evidence" value="ECO:0007669"/>
    <property type="project" value="UniProtKB-KW"/>
</dbReference>
<dbReference type="CDD" id="cd16922">
    <property type="entry name" value="HATPase_EvgS-ArcB-TorS-like"/>
    <property type="match status" value="1"/>
</dbReference>
<dbReference type="CDD" id="cd12913">
    <property type="entry name" value="PDC1_MCP_like"/>
    <property type="match status" value="1"/>
</dbReference>
<reference evidence="21" key="1">
    <citation type="journal article" date="2021" name="Science">
        <title>Hunting the eagle killer: A cyanobacterial neurotoxin causes vacuolar myelinopathy.</title>
        <authorList>
            <person name="Breinlinger S."/>
            <person name="Phillips T.J."/>
            <person name="Haram B.N."/>
            <person name="Mares J."/>
            <person name="Martinez Yerena J.A."/>
            <person name="Hrouzek P."/>
            <person name="Sobotka R."/>
            <person name="Henderson W.M."/>
            <person name="Schmieder P."/>
            <person name="Williams S.M."/>
            <person name="Lauderdale J.D."/>
            <person name="Wilde H.D."/>
            <person name="Gerrin W."/>
            <person name="Kust A."/>
            <person name="Washington J.W."/>
            <person name="Wagner C."/>
            <person name="Geier B."/>
            <person name="Liebeke M."/>
            <person name="Enke H."/>
            <person name="Niedermeyer T.H.J."/>
            <person name="Wilde S.B."/>
        </authorList>
    </citation>
    <scope>NUCLEOTIDE SEQUENCE [LARGE SCALE GENOMIC DNA]</scope>
    <source>
        <strain evidence="21">Thurmond2011</strain>
    </source>
</reference>
<evidence type="ECO:0000256" key="6">
    <source>
        <dbReference type="ARBA" id="ARBA00022679"/>
    </source>
</evidence>
<organism evidence="20 21">
    <name type="scientific">Aetokthonos hydrillicola Thurmond2011</name>
    <dbReference type="NCBI Taxonomy" id="2712845"/>
    <lineage>
        <taxon>Bacteria</taxon>
        <taxon>Bacillati</taxon>
        <taxon>Cyanobacteriota</taxon>
        <taxon>Cyanophyceae</taxon>
        <taxon>Nostocales</taxon>
        <taxon>Hapalosiphonaceae</taxon>
        <taxon>Aetokthonos</taxon>
    </lineage>
</organism>
<keyword evidence="15" id="KW-0175">Coiled coil</keyword>
<comment type="similarity">
    <text evidence="3">In the N-terminal section; belongs to the phytochrome family.</text>
</comment>
<keyword evidence="11 16" id="KW-0472">Membrane</keyword>
<dbReference type="PROSITE" id="PS50885">
    <property type="entry name" value="HAMP"/>
    <property type="match status" value="1"/>
</dbReference>
<feature type="transmembrane region" description="Helical" evidence="16">
    <location>
        <begin position="304"/>
        <end position="331"/>
    </location>
</feature>
<dbReference type="Pfam" id="PF00512">
    <property type="entry name" value="HisKA"/>
    <property type="match status" value="1"/>
</dbReference>
<protein>
    <recommendedName>
        <fullName evidence="13">Circadian input-output histidine kinase CikA</fullName>
        <ecNumber evidence="4">2.7.13.3</ecNumber>
    </recommendedName>
</protein>